<dbReference type="Pfam" id="PF00263">
    <property type="entry name" value="Secretin"/>
    <property type="match status" value="1"/>
</dbReference>
<evidence type="ECO:0000256" key="4">
    <source>
        <dbReference type="RuleBase" id="RU004003"/>
    </source>
</evidence>
<dbReference type="InterPro" id="IPR050810">
    <property type="entry name" value="Bact_Secretion_Sys_Channel"/>
</dbReference>
<dbReference type="GO" id="GO:0016020">
    <property type="term" value="C:membrane"/>
    <property type="evidence" value="ECO:0007669"/>
    <property type="project" value="UniProtKB-SubCell"/>
</dbReference>
<sequence length="410" mass="44704">MKRLSVICFCIFCFFTPVKWVLAASLEDPISLSVENAPTGAVLQSIAQLSGRSLILDEPASSTLSLELHEMPLSQALEAVTRSQGLCWNLEGDTLWVARPERMDALDGRLSVHPLEYISARETAESLKPLFSAPLAWSKGANAILFHGSPGEENRLKEALKALDRPTRQITLEARILSLGETASRELGLQWDWSPLPAGKDQGEENMAGRIHLGHGYGANFQARLSALCQEGKAKVLATPRIITLPGREASIFIGDHIPVVTEKVTNSTTTSTTEYVDAGIRLSYTPYLSQDGLITAKVHTEVSTPTLIAELKNYRITSRTADTHVRLREKETLVIGGLISEQEQHRLEAIPLLSKLPLLGELFKFRSQSRNRTEVCMILTPYLSDPGVLPPEGSLPAGPVPGTDGGSGR</sequence>
<dbReference type="EMBL" id="VULN01000003">
    <property type="protein sequence ID" value="MSS81629.1"/>
    <property type="molecule type" value="Genomic_DNA"/>
</dbReference>
<name>A0A6N7VIZ3_ACIFE</name>
<accession>A0A6N7VIZ3</accession>
<dbReference type="PANTHER" id="PTHR30332">
    <property type="entry name" value="PROBABLE GENERAL SECRETION PATHWAY PROTEIN D"/>
    <property type="match status" value="1"/>
</dbReference>
<dbReference type="Proteomes" id="UP000441455">
    <property type="component" value="Unassembled WGS sequence"/>
</dbReference>
<comment type="caution">
    <text evidence="7">The sequence shown here is derived from an EMBL/GenBank/DDBJ whole genome shotgun (WGS) entry which is preliminary data.</text>
</comment>
<dbReference type="InterPro" id="IPR001775">
    <property type="entry name" value="GspD/PilQ"/>
</dbReference>
<dbReference type="InterPro" id="IPR004846">
    <property type="entry name" value="T2SS/T3SS_dom"/>
</dbReference>
<proteinExistence type="inferred from homology"/>
<evidence type="ECO:0000256" key="2">
    <source>
        <dbReference type="ARBA" id="ARBA00022729"/>
    </source>
</evidence>
<evidence type="ECO:0000313" key="8">
    <source>
        <dbReference type="Proteomes" id="UP000441455"/>
    </source>
</evidence>
<dbReference type="AlphaFoldDB" id="A0A6N7VIZ3"/>
<comment type="similarity">
    <text evidence="4">Belongs to the bacterial secretin family.</text>
</comment>
<dbReference type="Gene3D" id="3.30.1370.120">
    <property type="match status" value="1"/>
</dbReference>
<protein>
    <submittedName>
        <fullName evidence="7">Type II and III secretion system protein</fullName>
    </submittedName>
</protein>
<dbReference type="PANTHER" id="PTHR30332:SF24">
    <property type="entry name" value="SECRETIN GSPD-RELATED"/>
    <property type="match status" value="1"/>
</dbReference>
<evidence type="ECO:0000313" key="7">
    <source>
        <dbReference type="EMBL" id="MSS81629.1"/>
    </source>
</evidence>
<feature type="region of interest" description="Disordered" evidence="5">
    <location>
        <begin position="390"/>
        <end position="410"/>
    </location>
</feature>
<reference evidence="7 8" key="1">
    <citation type="submission" date="2019-08" db="EMBL/GenBank/DDBJ databases">
        <title>In-depth cultivation of the pig gut microbiome towards novel bacterial diversity and tailored functional studies.</title>
        <authorList>
            <person name="Wylensek D."/>
            <person name="Hitch T.C.A."/>
            <person name="Clavel T."/>
        </authorList>
    </citation>
    <scope>NUCLEOTIDE SEQUENCE [LARGE SCALE GENOMIC DNA]</scope>
    <source>
        <strain evidence="7 8">WCA-389-WT-5B</strain>
    </source>
</reference>
<dbReference type="InterPro" id="IPR038591">
    <property type="entry name" value="NolW-like_sf"/>
</dbReference>
<dbReference type="OrthoDB" id="9779724at2"/>
<feature type="domain" description="Type II/III secretion system secretin-like" evidence="6">
    <location>
        <begin position="227"/>
        <end position="384"/>
    </location>
</feature>
<dbReference type="PRINTS" id="PR00811">
    <property type="entry name" value="BCTERIALGSPD"/>
</dbReference>
<evidence type="ECO:0000256" key="3">
    <source>
        <dbReference type="ARBA" id="ARBA00023136"/>
    </source>
</evidence>
<keyword evidence="3" id="KW-0472">Membrane</keyword>
<keyword evidence="2" id="KW-0732">Signal</keyword>
<organism evidence="7 8">
    <name type="scientific">Acidaminococcus fermentans</name>
    <dbReference type="NCBI Taxonomy" id="905"/>
    <lineage>
        <taxon>Bacteria</taxon>
        <taxon>Bacillati</taxon>
        <taxon>Bacillota</taxon>
        <taxon>Negativicutes</taxon>
        <taxon>Acidaminococcales</taxon>
        <taxon>Acidaminococcaceae</taxon>
        <taxon>Acidaminococcus</taxon>
    </lineage>
</organism>
<dbReference type="GO" id="GO:0009306">
    <property type="term" value="P:protein secretion"/>
    <property type="evidence" value="ECO:0007669"/>
    <property type="project" value="InterPro"/>
</dbReference>
<evidence type="ECO:0000256" key="1">
    <source>
        <dbReference type="ARBA" id="ARBA00004370"/>
    </source>
</evidence>
<dbReference type="Gene3D" id="3.30.1370.130">
    <property type="match status" value="1"/>
</dbReference>
<dbReference type="RefSeq" id="WP_022488128.1">
    <property type="nucleotide sequence ID" value="NZ_VULN01000003.1"/>
</dbReference>
<evidence type="ECO:0000256" key="5">
    <source>
        <dbReference type="SAM" id="MobiDB-lite"/>
    </source>
</evidence>
<dbReference type="GO" id="GO:0015627">
    <property type="term" value="C:type II protein secretion system complex"/>
    <property type="evidence" value="ECO:0007669"/>
    <property type="project" value="TreeGrafter"/>
</dbReference>
<evidence type="ECO:0000259" key="6">
    <source>
        <dbReference type="Pfam" id="PF00263"/>
    </source>
</evidence>
<comment type="subcellular location">
    <subcellularLocation>
        <location evidence="1">Membrane</location>
    </subcellularLocation>
</comment>
<gene>
    <name evidence="7" type="ORF">FX155_03265</name>
</gene>